<protein>
    <recommendedName>
        <fullName evidence="4">Ig-like domain-containing protein</fullName>
    </recommendedName>
</protein>
<feature type="region of interest" description="Disordered" evidence="1">
    <location>
        <begin position="282"/>
        <end position="332"/>
    </location>
</feature>
<feature type="region of interest" description="Disordered" evidence="1">
    <location>
        <begin position="1"/>
        <end position="145"/>
    </location>
</feature>
<comment type="caution">
    <text evidence="2">The sequence shown here is derived from an EMBL/GenBank/DDBJ whole genome shotgun (WGS) entry which is preliminary data.</text>
</comment>
<keyword evidence="3" id="KW-1185">Reference proteome</keyword>
<feature type="compositionally biased region" description="Low complexity" evidence="1">
    <location>
        <begin position="63"/>
        <end position="84"/>
    </location>
</feature>
<gene>
    <name evidence="2" type="ORF">QC763_0076830</name>
</gene>
<organism evidence="2 3">
    <name type="scientific">Podospora pseudopauciseta</name>
    <dbReference type="NCBI Taxonomy" id="2093780"/>
    <lineage>
        <taxon>Eukaryota</taxon>
        <taxon>Fungi</taxon>
        <taxon>Dikarya</taxon>
        <taxon>Ascomycota</taxon>
        <taxon>Pezizomycotina</taxon>
        <taxon>Sordariomycetes</taxon>
        <taxon>Sordariomycetidae</taxon>
        <taxon>Sordariales</taxon>
        <taxon>Podosporaceae</taxon>
        <taxon>Podospora</taxon>
    </lineage>
</organism>
<feature type="compositionally biased region" description="Low complexity" evidence="1">
    <location>
        <begin position="25"/>
        <end position="38"/>
    </location>
</feature>
<evidence type="ECO:0000256" key="1">
    <source>
        <dbReference type="SAM" id="MobiDB-lite"/>
    </source>
</evidence>
<reference evidence="2 3" key="1">
    <citation type="journal article" date="2023" name="bioRxiv">
        <title>High-quality genome assemblies of four members of thePodospora anserinaspecies complex.</title>
        <authorList>
            <person name="Ament-Velasquez S.L."/>
            <person name="Vogan A.A."/>
            <person name="Wallerman O."/>
            <person name="Hartmann F."/>
            <person name="Gautier V."/>
            <person name="Silar P."/>
            <person name="Giraud T."/>
            <person name="Johannesson H."/>
        </authorList>
    </citation>
    <scope>NUCLEOTIDE SEQUENCE [LARGE SCALE GENOMIC DNA]</scope>
    <source>
        <strain evidence="2 3">CBS 411.78</strain>
    </source>
</reference>
<evidence type="ECO:0008006" key="4">
    <source>
        <dbReference type="Google" id="ProtNLM"/>
    </source>
</evidence>
<name>A0ABR0HAE7_9PEZI</name>
<evidence type="ECO:0000313" key="2">
    <source>
        <dbReference type="EMBL" id="KAK4665028.1"/>
    </source>
</evidence>
<feature type="compositionally biased region" description="Polar residues" evidence="1">
    <location>
        <begin position="118"/>
        <end position="139"/>
    </location>
</feature>
<feature type="compositionally biased region" description="Polar residues" evidence="1">
    <location>
        <begin position="322"/>
        <end position="331"/>
    </location>
</feature>
<proteinExistence type="predicted"/>
<dbReference type="RefSeq" id="XP_062764994.1">
    <property type="nucleotide sequence ID" value="XM_062906047.1"/>
</dbReference>
<sequence>MPPSKRTSLQAESSASKDQKKKKNNTTTAAAPTATTAPEESEPMSPRNSITVAHRTMPPPPATRARSSSASSKSGSSSLSSSHSSPPPVSVPKEKAMPTPVSDEVEMRSPTSAKAAPVSTSPSAKTNGNPVVNSDTNGTVDDIPPVVHAKGTLQVIAPRKAQSQMMQPAYSFEFCNNIDEITVRQLEEDIAAYHNDMAFVQAQLSDETLTPQESRTFHLRLLDLGHQIRHCRHRIEQISFQNRKMAKPIGYSRPAYNNAVTPMVPAATAAAAAAGGINGTSFFTAKQRPDDTVSSTPTTSKRPAEDDEDEGITDGPSKRAKQSPSPTTVAQLTEEYDLSEIEIVDTGEEGDLPGVITVLQRLGFWKCRLCCSPKYLLAGSGRSPAAPCKWPLKDISKMITHFTEMHSEHSVNERCYELGIALAKNRGPFEYWLRRTRNQNIGDGRCLDEAIYKLVNGQMPALLRQHSRAAAGVAMENLNTSSMISLTTFLTNTLALFGAVVHTGFGPDGKTMVDLTFDLPINPAEPNSAKISVTGTIEQAVAKMEGEYPGWDATFTSQPGAAGGGGGSVSRIFEPDHYDCNVPGDEDALQEQIFEGIEYLRRLNDTARNGPGPENCGRVSCSWNSAIIWCNNNDFEKELQWRDIANAAAYVTVKCALDETVYVKGHGEYTKEGWYVVLRRDWC</sequence>
<evidence type="ECO:0000313" key="3">
    <source>
        <dbReference type="Proteomes" id="UP001326199"/>
    </source>
</evidence>
<dbReference type="Proteomes" id="UP001326199">
    <property type="component" value="Unassembled WGS sequence"/>
</dbReference>
<dbReference type="GeneID" id="87926188"/>
<dbReference type="PANTHER" id="PTHR35605">
    <property type="entry name" value="ECP2 EFFECTOR PROTEIN DOMAIN-CONTAINING PROTEIN-RELATED"/>
    <property type="match status" value="1"/>
</dbReference>
<dbReference type="EMBL" id="JAFFHB010000006">
    <property type="protein sequence ID" value="KAK4665028.1"/>
    <property type="molecule type" value="Genomic_DNA"/>
</dbReference>
<accession>A0ABR0HAE7</accession>
<dbReference type="PANTHER" id="PTHR35605:SF1">
    <property type="entry name" value="ECP2 EFFECTOR PROTEIN DOMAIN-CONTAINING PROTEIN-RELATED"/>
    <property type="match status" value="1"/>
</dbReference>